<gene>
    <name evidence="4" type="ORF">UFOVP361_63</name>
</gene>
<accession>A0A6J7X4N4</accession>
<sequence>MTFNGKLYPFQQEAVDHMVDRGKMLLAVVMGGGKTVITIASLETLIENGDVSRIIVVVPSSLKFQWLREINKFTKSKAIVIDGPVKNRHNLWRASLNAKYVIINPETLVNDQEHFEKVKFDAMVIDEATMIKSPRAKRSKLLKKLGKRCQYRFALTGQPIENKPEELFSIMEFVDPTILGRFDVFDKTFIIRNSYGMPIKYRNLNQLNDSLGEAMVRKTRADIADQLPKVVTQVVPVEFDKASASLYNYISDDLLDQIQKALAQHGKGFDLWSHYNGGGGANEAQGQIMARLTILRMLCDNPLLITGSAKEYLSSGGANGSKYAAQLVSSNLLKQEPAMPKLTAVIDYITDILNEDPNNKVVLFSFFKKNLHFIQQMTAQLTKSVLFMGGMDAKARDTAKQTFATDPKTRLFLSSDAGGYGVDLPGANYLISYDLPWSAGKLDQREARIIRLSSTHPHVTLTSFVMHGSIEERQYEMLMQKRAINEAFIDKGYDTQGKFELTLSSLSDFLRTSEIK</sequence>
<dbReference type="PROSITE" id="PS51192">
    <property type="entry name" value="HELICASE_ATP_BIND_1"/>
    <property type="match status" value="1"/>
</dbReference>
<proteinExistence type="predicted"/>
<keyword evidence="4" id="KW-0547">Nucleotide-binding</keyword>
<dbReference type="InterPro" id="IPR000330">
    <property type="entry name" value="SNF2_N"/>
</dbReference>
<reference evidence="4" key="1">
    <citation type="submission" date="2020-05" db="EMBL/GenBank/DDBJ databases">
        <authorList>
            <person name="Chiriac C."/>
            <person name="Salcher M."/>
            <person name="Ghai R."/>
            <person name="Kavagutti S V."/>
        </authorList>
    </citation>
    <scope>NUCLEOTIDE SEQUENCE</scope>
</reference>
<organism evidence="4">
    <name type="scientific">uncultured Caudovirales phage</name>
    <dbReference type="NCBI Taxonomy" id="2100421"/>
    <lineage>
        <taxon>Viruses</taxon>
        <taxon>Duplodnaviria</taxon>
        <taxon>Heunggongvirae</taxon>
        <taxon>Uroviricota</taxon>
        <taxon>Caudoviricetes</taxon>
        <taxon>Peduoviridae</taxon>
        <taxon>Maltschvirus</taxon>
        <taxon>Maltschvirus maltsch</taxon>
    </lineage>
</organism>
<evidence type="ECO:0000313" key="4">
    <source>
        <dbReference type="EMBL" id="CAB5222263.1"/>
    </source>
</evidence>
<dbReference type="InterPro" id="IPR027417">
    <property type="entry name" value="P-loop_NTPase"/>
</dbReference>
<dbReference type="InterPro" id="IPR049730">
    <property type="entry name" value="SNF2/RAD54-like_C"/>
</dbReference>
<dbReference type="InterPro" id="IPR014001">
    <property type="entry name" value="Helicase_ATP-bd"/>
</dbReference>
<dbReference type="CDD" id="cd17919">
    <property type="entry name" value="DEXHc_Snf"/>
    <property type="match status" value="1"/>
</dbReference>
<name>A0A6J7X4N4_9CAUD</name>
<dbReference type="EMBL" id="LR798301">
    <property type="protein sequence ID" value="CAB5222263.1"/>
    <property type="molecule type" value="Genomic_DNA"/>
</dbReference>
<dbReference type="Gene3D" id="3.40.50.300">
    <property type="entry name" value="P-loop containing nucleotide triphosphate hydrolases"/>
    <property type="match status" value="1"/>
</dbReference>
<feature type="domain" description="Helicase C-terminal" evidence="3">
    <location>
        <begin position="344"/>
        <end position="501"/>
    </location>
</feature>
<dbReference type="SMART" id="SM00487">
    <property type="entry name" value="DEXDc"/>
    <property type="match status" value="1"/>
</dbReference>
<keyword evidence="1" id="KW-0378">Hydrolase</keyword>
<dbReference type="InterPro" id="IPR001650">
    <property type="entry name" value="Helicase_C-like"/>
</dbReference>
<dbReference type="InterPro" id="IPR038718">
    <property type="entry name" value="SNF2-like_sf"/>
</dbReference>
<evidence type="ECO:0000256" key="1">
    <source>
        <dbReference type="ARBA" id="ARBA00022801"/>
    </source>
</evidence>
<dbReference type="Gene3D" id="3.40.50.10810">
    <property type="entry name" value="Tandem AAA-ATPase domain"/>
    <property type="match status" value="1"/>
</dbReference>
<evidence type="ECO:0000259" key="3">
    <source>
        <dbReference type="PROSITE" id="PS51194"/>
    </source>
</evidence>
<keyword evidence="4" id="KW-0347">Helicase</keyword>
<dbReference type="GO" id="GO:0004386">
    <property type="term" value="F:helicase activity"/>
    <property type="evidence" value="ECO:0007669"/>
    <property type="project" value="UniProtKB-KW"/>
</dbReference>
<dbReference type="Pfam" id="PF00271">
    <property type="entry name" value="Helicase_C"/>
    <property type="match status" value="1"/>
</dbReference>
<dbReference type="SMART" id="SM00490">
    <property type="entry name" value="HELICc"/>
    <property type="match status" value="1"/>
</dbReference>
<dbReference type="PROSITE" id="PS51194">
    <property type="entry name" value="HELICASE_CTER"/>
    <property type="match status" value="1"/>
</dbReference>
<evidence type="ECO:0000259" key="2">
    <source>
        <dbReference type="PROSITE" id="PS51192"/>
    </source>
</evidence>
<dbReference type="Pfam" id="PF00176">
    <property type="entry name" value="SNF2-rel_dom"/>
    <property type="match status" value="1"/>
</dbReference>
<dbReference type="PANTHER" id="PTHR10799">
    <property type="entry name" value="SNF2/RAD54 HELICASE FAMILY"/>
    <property type="match status" value="1"/>
</dbReference>
<dbReference type="GO" id="GO:0005524">
    <property type="term" value="F:ATP binding"/>
    <property type="evidence" value="ECO:0007669"/>
    <property type="project" value="InterPro"/>
</dbReference>
<dbReference type="SUPFAM" id="SSF52540">
    <property type="entry name" value="P-loop containing nucleoside triphosphate hydrolases"/>
    <property type="match status" value="2"/>
</dbReference>
<protein>
    <submittedName>
        <fullName evidence="4">HepA Superfamily II DNA/RNA helicases, SNF2 family</fullName>
    </submittedName>
</protein>
<keyword evidence="4" id="KW-0067">ATP-binding</keyword>
<dbReference type="GO" id="GO:0016787">
    <property type="term" value="F:hydrolase activity"/>
    <property type="evidence" value="ECO:0007669"/>
    <property type="project" value="UniProtKB-KW"/>
</dbReference>
<dbReference type="CDD" id="cd18793">
    <property type="entry name" value="SF2_C_SNF"/>
    <property type="match status" value="1"/>
</dbReference>
<feature type="domain" description="Helicase ATP-binding" evidence="2">
    <location>
        <begin position="15"/>
        <end position="177"/>
    </location>
</feature>